<accession>A0A931I403</accession>
<sequence>MKSKLKNLLAALLTAAVLAAPPAGLAPMSLVTSAAAADAAYLRVGSAAELSGRQIALGVSKSMVIDVPEDIVDVLISNPGIADAIVRTKRKIYLIGNAVGETNVILFGAGNEQFAQFEIVVARPTGSIAATIQQLLPGSNIRVETVNDSVIVSGTAQTPADAGKAAEIAAKFIGDPAKVVNMITIAGSDQIHLKVVVAEVQRDILKNLGINTEAVLSNTWVGAASSSGLGSSLVSGLLLNSDFTDNKLTITNPLSTFVQALNQQGVVRTLAEPTLTATSGESASFLAGGEFPIPVSSDDGQVTVEWKQFGIGLSFTPVVHTPGRISLRIKSEVSELTTEGAVEVNGISLKGLTVRRAESTVELPSGGSIVMAGLIKDNIRQQVGGFPGLMDVPILGSLFKSREYQRSQTELAIFVSPYIVDPVRTSALQRPDQNFAAPTDAQSLFLNQLNRIYRMPGTPPKGPYHGKVGFIYE</sequence>
<proteinExistence type="inferred from homology"/>
<dbReference type="Proteomes" id="UP000631694">
    <property type="component" value="Unassembled WGS sequence"/>
</dbReference>
<evidence type="ECO:0000256" key="1">
    <source>
        <dbReference type="RuleBase" id="RU004003"/>
    </source>
</evidence>
<dbReference type="Pfam" id="PF04972">
    <property type="entry name" value="BON"/>
    <property type="match status" value="1"/>
</dbReference>
<organism evidence="4 5">
    <name type="scientific">Methylobrevis albus</name>
    <dbReference type="NCBI Taxonomy" id="2793297"/>
    <lineage>
        <taxon>Bacteria</taxon>
        <taxon>Pseudomonadati</taxon>
        <taxon>Pseudomonadota</taxon>
        <taxon>Alphaproteobacteria</taxon>
        <taxon>Hyphomicrobiales</taxon>
        <taxon>Pleomorphomonadaceae</taxon>
        <taxon>Methylobrevis</taxon>
    </lineage>
</organism>
<dbReference type="GO" id="GO:0015627">
    <property type="term" value="C:type II protein secretion system complex"/>
    <property type="evidence" value="ECO:0007669"/>
    <property type="project" value="TreeGrafter"/>
</dbReference>
<dbReference type="Pfam" id="PF13629">
    <property type="entry name" value="T2SS-T3SS_pil_N"/>
    <property type="match status" value="1"/>
</dbReference>
<dbReference type="AlphaFoldDB" id="A0A931I403"/>
<dbReference type="PROSITE" id="PS50914">
    <property type="entry name" value="BON"/>
    <property type="match status" value="1"/>
</dbReference>
<dbReference type="InterPro" id="IPR007055">
    <property type="entry name" value="BON_dom"/>
</dbReference>
<dbReference type="PANTHER" id="PTHR30332">
    <property type="entry name" value="PROBABLE GENERAL SECRETION PATHWAY PROTEIN D"/>
    <property type="match status" value="1"/>
</dbReference>
<name>A0A931I403_9HYPH</name>
<feature type="domain" description="BON" evidence="3">
    <location>
        <begin position="117"/>
        <end position="187"/>
    </location>
</feature>
<gene>
    <name evidence="4" type="ORF">I5731_11520</name>
</gene>
<evidence type="ECO:0000313" key="5">
    <source>
        <dbReference type="Proteomes" id="UP000631694"/>
    </source>
</evidence>
<dbReference type="InterPro" id="IPR001775">
    <property type="entry name" value="GspD/PilQ"/>
</dbReference>
<evidence type="ECO:0000259" key="3">
    <source>
        <dbReference type="PROSITE" id="PS50914"/>
    </source>
</evidence>
<dbReference type="PRINTS" id="PR00811">
    <property type="entry name" value="BCTERIALGSPD"/>
</dbReference>
<dbReference type="GO" id="GO:0009306">
    <property type="term" value="P:protein secretion"/>
    <property type="evidence" value="ECO:0007669"/>
    <property type="project" value="InterPro"/>
</dbReference>
<dbReference type="InterPro" id="IPR032789">
    <property type="entry name" value="T2SS-T3SS_pil_N"/>
</dbReference>
<feature type="signal peptide" evidence="2">
    <location>
        <begin position="1"/>
        <end position="19"/>
    </location>
</feature>
<dbReference type="InterPro" id="IPR050810">
    <property type="entry name" value="Bact_Secretion_Sys_Channel"/>
</dbReference>
<dbReference type="PANTHER" id="PTHR30332:SF17">
    <property type="entry name" value="TYPE IV PILIATION SYSTEM PROTEIN DR_0774-RELATED"/>
    <property type="match status" value="1"/>
</dbReference>
<reference evidence="4" key="1">
    <citation type="submission" date="2020-12" db="EMBL/GenBank/DDBJ databases">
        <title>Methylobrevis albus sp. nov., isolated from fresh water lack sediment.</title>
        <authorList>
            <person name="Zou Q."/>
        </authorList>
    </citation>
    <scope>NUCLEOTIDE SEQUENCE</scope>
    <source>
        <strain evidence="4">L22</strain>
    </source>
</reference>
<protein>
    <submittedName>
        <fullName evidence="4">Type II and III secretion system protein family protein</fullName>
    </submittedName>
</protein>
<comment type="caution">
    <text evidence="4">The sequence shown here is derived from an EMBL/GenBank/DDBJ whole genome shotgun (WGS) entry which is preliminary data.</text>
</comment>
<keyword evidence="2" id="KW-0732">Signal</keyword>
<evidence type="ECO:0000313" key="4">
    <source>
        <dbReference type="EMBL" id="MBH0238453.1"/>
    </source>
</evidence>
<dbReference type="RefSeq" id="WP_197311518.1">
    <property type="nucleotide sequence ID" value="NZ_JADZLT010000050.1"/>
</dbReference>
<dbReference type="InterPro" id="IPR004846">
    <property type="entry name" value="T2SS/T3SS_dom"/>
</dbReference>
<feature type="chain" id="PRO_5037381533" evidence="2">
    <location>
        <begin position="20"/>
        <end position="473"/>
    </location>
</feature>
<evidence type="ECO:0000256" key="2">
    <source>
        <dbReference type="SAM" id="SignalP"/>
    </source>
</evidence>
<dbReference type="EMBL" id="JADZLT010000050">
    <property type="protein sequence ID" value="MBH0238453.1"/>
    <property type="molecule type" value="Genomic_DNA"/>
</dbReference>
<dbReference type="Pfam" id="PF00263">
    <property type="entry name" value="Secretin"/>
    <property type="match status" value="1"/>
</dbReference>
<comment type="similarity">
    <text evidence="1">Belongs to the bacterial secretin family.</text>
</comment>
<keyword evidence="5" id="KW-1185">Reference proteome</keyword>